<dbReference type="GeneID" id="69888169"/>
<reference evidence="2 3" key="1">
    <citation type="submission" date="2014-07" db="EMBL/GenBank/DDBJ databases">
        <title>Genome Sequence of Rhodococcus opacus Strain R7, a Biodegrader of Mono- and Polycyclic Aromatic Hydrocarbons.</title>
        <authorList>
            <person name="Di Gennaro P."/>
            <person name="Zampolli J."/>
            <person name="Presti I."/>
            <person name="Cappelletti M."/>
            <person name="D'Ursi P."/>
            <person name="Orro A."/>
            <person name="Mezzelani A."/>
            <person name="Milanesi L."/>
        </authorList>
    </citation>
    <scope>NUCLEOTIDE SEQUENCE [LARGE SCALE GENOMIC DNA]</scope>
    <source>
        <strain evidence="2 3">R7</strain>
    </source>
</reference>
<proteinExistence type="predicted"/>
<name>A0A076ELX6_RHOOP</name>
<feature type="transmembrane region" description="Helical" evidence="1">
    <location>
        <begin position="59"/>
        <end position="78"/>
    </location>
</feature>
<dbReference type="Proteomes" id="UP000028488">
    <property type="component" value="Chromosome"/>
</dbReference>
<dbReference type="Pfam" id="PF04120">
    <property type="entry name" value="Iron_permease"/>
    <property type="match status" value="1"/>
</dbReference>
<dbReference type="RefSeq" id="WP_005248960.1">
    <property type="nucleotide sequence ID" value="NZ_CP008947.1"/>
</dbReference>
<evidence type="ECO:0000313" key="2">
    <source>
        <dbReference type="EMBL" id="AII07150.1"/>
    </source>
</evidence>
<evidence type="ECO:0008006" key="4">
    <source>
        <dbReference type="Google" id="ProtNLM"/>
    </source>
</evidence>
<organism evidence="2 3">
    <name type="scientific">Rhodococcus opacus</name>
    <name type="common">Nocardia opaca</name>
    <dbReference type="NCBI Taxonomy" id="37919"/>
    <lineage>
        <taxon>Bacteria</taxon>
        <taxon>Bacillati</taxon>
        <taxon>Actinomycetota</taxon>
        <taxon>Actinomycetes</taxon>
        <taxon>Mycobacteriales</taxon>
        <taxon>Nocardiaceae</taxon>
        <taxon>Rhodococcus</taxon>
    </lineage>
</organism>
<dbReference type="AlphaFoldDB" id="A0A076ELX6"/>
<keyword evidence="1" id="KW-1133">Transmembrane helix</keyword>
<dbReference type="eggNOG" id="COG5478">
    <property type="taxonomic scope" value="Bacteria"/>
</dbReference>
<dbReference type="EMBL" id="CP008947">
    <property type="protein sequence ID" value="AII07150.1"/>
    <property type="molecule type" value="Genomic_DNA"/>
</dbReference>
<dbReference type="GO" id="GO:0055085">
    <property type="term" value="P:transmembrane transport"/>
    <property type="evidence" value="ECO:0007669"/>
    <property type="project" value="InterPro"/>
</dbReference>
<evidence type="ECO:0000256" key="1">
    <source>
        <dbReference type="SAM" id="Phobius"/>
    </source>
</evidence>
<dbReference type="InterPro" id="IPR007251">
    <property type="entry name" value="Iron_permease_Fet4"/>
</dbReference>
<feature type="transmembrane region" description="Helical" evidence="1">
    <location>
        <begin position="35"/>
        <end position="53"/>
    </location>
</feature>
<gene>
    <name evidence="2" type="ORF">EP51_21810</name>
</gene>
<keyword evidence="1" id="KW-0472">Membrane</keyword>
<protein>
    <recommendedName>
        <fullName evidence="4">Low affinity iron permease family protein</fullName>
    </recommendedName>
</protein>
<keyword evidence="1" id="KW-0812">Transmembrane</keyword>
<evidence type="ECO:0000313" key="3">
    <source>
        <dbReference type="Proteomes" id="UP000028488"/>
    </source>
</evidence>
<accession>A0A076ELX6</accession>
<sequence>MVRNAKAARQQPTDQRSAFDRFVEQIELRVSQAPFFGICAGVVALWVVSIPLWKDLHEWQIAIHTAGAVFTLLLVVLLENASRRATEALQEKLNVIAEALAALLDSSAQDNPELKKAEEKLREAVGLEDRH</sequence>